<evidence type="ECO:0000313" key="3">
    <source>
        <dbReference type="EMBL" id="JAT96764.1"/>
    </source>
</evidence>
<dbReference type="AlphaFoldDB" id="A0A1E1XBZ7"/>
<feature type="compositionally biased region" description="Low complexity" evidence="1">
    <location>
        <begin position="203"/>
        <end position="215"/>
    </location>
</feature>
<dbReference type="PANTHER" id="PTHR34153">
    <property type="entry name" value="SI:CH211-262H13.3-RELATED-RELATED"/>
    <property type="match status" value="1"/>
</dbReference>
<dbReference type="PANTHER" id="PTHR34153:SF2">
    <property type="entry name" value="SI:CH211-262H13.3-RELATED"/>
    <property type="match status" value="1"/>
</dbReference>
<sequence length="226" mass="24631">LLSGMSADRKEISLLVPMKPHAQPNVPAYIEEILSTLDAIKKTQQNHSEWFAALVKNGPKAPLDPADLPNLPFTSRLAFEAYDKDLKTNEKARRRMMDHMAIQGGDNTRERTSRVLRSIFSSAVAAEYSWYGAKGKQKFCELNICKLMCSALTGCENSVDAKVTLKEVEKSAMSWLRHAPVRAVTEERKSSGGDGSPHGAVLSQASTPAAATSSQCLASEDSCTES</sequence>
<evidence type="ECO:0000256" key="1">
    <source>
        <dbReference type="SAM" id="MobiDB-lite"/>
    </source>
</evidence>
<feature type="non-terminal residue" evidence="3">
    <location>
        <position position="1"/>
    </location>
</feature>
<protein>
    <recommendedName>
        <fullName evidence="2">DUF4806 domain-containing protein</fullName>
    </recommendedName>
</protein>
<organism evidence="3">
    <name type="scientific">Amblyomma aureolatum</name>
    <dbReference type="NCBI Taxonomy" id="187763"/>
    <lineage>
        <taxon>Eukaryota</taxon>
        <taxon>Metazoa</taxon>
        <taxon>Ecdysozoa</taxon>
        <taxon>Arthropoda</taxon>
        <taxon>Chelicerata</taxon>
        <taxon>Arachnida</taxon>
        <taxon>Acari</taxon>
        <taxon>Parasitiformes</taxon>
        <taxon>Ixodida</taxon>
        <taxon>Ixodoidea</taxon>
        <taxon>Ixodidae</taxon>
        <taxon>Amblyomminae</taxon>
        <taxon>Amblyomma</taxon>
    </lineage>
</organism>
<reference evidence="3" key="1">
    <citation type="journal article" date="2017" name="Front. Cell. Infect. Microbiol.">
        <title>The Distinct Transcriptional Response of the Midgut of Amblyomma sculptum and Amblyomma aureolatum Ticks to Rickettsia rickettsii Correlates to Their Differences in Susceptibility to Infection.</title>
        <authorList>
            <person name="Martins L.A."/>
            <person name="Galletti M.F.B.M."/>
            <person name="Ribeiro J.M."/>
            <person name="Fujita A."/>
            <person name="Costa F.B."/>
            <person name="Labruna M.B."/>
            <person name="Daffre S."/>
            <person name="Fogaca A.C."/>
        </authorList>
    </citation>
    <scope>NUCLEOTIDE SEQUENCE</scope>
</reference>
<dbReference type="EMBL" id="GFAC01002424">
    <property type="protein sequence ID" value="JAT96764.1"/>
    <property type="molecule type" value="mRNA"/>
</dbReference>
<name>A0A1E1XBZ7_9ACAR</name>
<dbReference type="InterPro" id="IPR032071">
    <property type="entry name" value="DUF4806"/>
</dbReference>
<dbReference type="Pfam" id="PF16064">
    <property type="entry name" value="DUF4806"/>
    <property type="match status" value="1"/>
</dbReference>
<feature type="domain" description="DUF4806" evidence="2">
    <location>
        <begin position="78"/>
        <end position="143"/>
    </location>
</feature>
<proteinExistence type="evidence at transcript level"/>
<evidence type="ECO:0000259" key="2">
    <source>
        <dbReference type="Pfam" id="PF16064"/>
    </source>
</evidence>
<accession>A0A1E1XBZ7</accession>
<feature type="region of interest" description="Disordered" evidence="1">
    <location>
        <begin position="183"/>
        <end position="226"/>
    </location>
</feature>